<keyword evidence="1" id="KW-0472">Membrane</keyword>
<name>A2EXP2_TRIV3</name>
<gene>
    <name evidence="2" type="ORF">TVAG_116060</name>
</gene>
<accession>A2EXP2</accession>
<dbReference type="EMBL" id="DS113532">
    <property type="protein sequence ID" value="EAY02552.1"/>
    <property type="molecule type" value="Genomic_DNA"/>
</dbReference>
<dbReference type="VEuPathDB" id="TrichDB:TVAGG3_0222570"/>
<dbReference type="InParanoid" id="A2EXP2"/>
<keyword evidence="3" id="KW-1185">Reference proteome</keyword>
<keyword evidence="1" id="KW-0812">Transmembrane</keyword>
<keyword evidence="1" id="KW-1133">Transmembrane helix</keyword>
<evidence type="ECO:0000256" key="1">
    <source>
        <dbReference type="SAM" id="Phobius"/>
    </source>
</evidence>
<evidence type="ECO:0000313" key="3">
    <source>
        <dbReference type="Proteomes" id="UP000001542"/>
    </source>
</evidence>
<dbReference type="KEGG" id="tva:4760393"/>
<proteinExistence type="predicted"/>
<feature type="transmembrane region" description="Helical" evidence="1">
    <location>
        <begin position="71"/>
        <end position="93"/>
    </location>
</feature>
<feature type="transmembrane region" description="Helical" evidence="1">
    <location>
        <begin position="12"/>
        <end position="28"/>
    </location>
</feature>
<dbReference type="AlphaFoldDB" id="A2EXP2"/>
<evidence type="ECO:0000313" key="2">
    <source>
        <dbReference type="EMBL" id="EAY02552.1"/>
    </source>
</evidence>
<organism evidence="2 3">
    <name type="scientific">Trichomonas vaginalis (strain ATCC PRA-98 / G3)</name>
    <dbReference type="NCBI Taxonomy" id="412133"/>
    <lineage>
        <taxon>Eukaryota</taxon>
        <taxon>Metamonada</taxon>
        <taxon>Parabasalia</taxon>
        <taxon>Trichomonadida</taxon>
        <taxon>Trichomonadidae</taxon>
        <taxon>Trichomonas</taxon>
    </lineage>
</organism>
<protein>
    <submittedName>
        <fullName evidence="2">TB2/DP1, HVA22 family protein</fullName>
    </submittedName>
</protein>
<reference evidence="2" key="1">
    <citation type="submission" date="2006-10" db="EMBL/GenBank/DDBJ databases">
        <authorList>
            <person name="Amadeo P."/>
            <person name="Zhao Q."/>
            <person name="Wortman J."/>
            <person name="Fraser-Liggett C."/>
            <person name="Carlton J."/>
        </authorList>
    </citation>
    <scope>NUCLEOTIDE SEQUENCE</scope>
    <source>
        <strain evidence="2">G3</strain>
    </source>
</reference>
<dbReference type="Pfam" id="PF03134">
    <property type="entry name" value="TB2_DP1_HVA22"/>
    <property type="match status" value="1"/>
</dbReference>
<reference evidence="2" key="2">
    <citation type="journal article" date="2007" name="Science">
        <title>Draft genome sequence of the sexually transmitted pathogen Trichomonas vaginalis.</title>
        <authorList>
            <person name="Carlton J.M."/>
            <person name="Hirt R.P."/>
            <person name="Silva J.C."/>
            <person name="Delcher A.L."/>
            <person name="Schatz M."/>
            <person name="Zhao Q."/>
            <person name="Wortman J.R."/>
            <person name="Bidwell S.L."/>
            <person name="Alsmark U.C.M."/>
            <person name="Besteiro S."/>
            <person name="Sicheritz-Ponten T."/>
            <person name="Noel C.J."/>
            <person name="Dacks J.B."/>
            <person name="Foster P.G."/>
            <person name="Simillion C."/>
            <person name="Van de Peer Y."/>
            <person name="Miranda-Saavedra D."/>
            <person name="Barton G.J."/>
            <person name="Westrop G.D."/>
            <person name="Mueller S."/>
            <person name="Dessi D."/>
            <person name="Fiori P.L."/>
            <person name="Ren Q."/>
            <person name="Paulsen I."/>
            <person name="Zhang H."/>
            <person name="Bastida-Corcuera F.D."/>
            <person name="Simoes-Barbosa A."/>
            <person name="Brown M.T."/>
            <person name="Hayes R.D."/>
            <person name="Mukherjee M."/>
            <person name="Okumura C.Y."/>
            <person name="Schneider R."/>
            <person name="Smith A.J."/>
            <person name="Vanacova S."/>
            <person name="Villalvazo M."/>
            <person name="Haas B.J."/>
            <person name="Pertea M."/>
            <person name="Feldblyum T.V."/>
            <person name="Utterback T.R."/>
            <person name="Shu C.L."/>
            <person name="Osoegawa K."/>
            <person name="de Jong P.J."/>
            <person name="Hrdy I."/>
            <person name="Horvathova L."/>
            <person name="Zubacova Z."/>
            <person name="Dolezal P."/>
            <person name="Malik S.B."/>
            <person name="Logsdon J.M. Jr."/>
            <person name="Henze K."/>
            <person name="Gupta A."/>
            <person name="Wang C.C."/>
            <person name="Dunne R.L."/>
            <person name="Upcroft J.A."/>
            <person name="Upcroft P."/>
            <person name="White O."/>
            <person name="Salzberg S.L."/>
            <person name="Tang P."/>
            <person name="Chiu C.-H."/>
            <person name="Lee Y.-S."/>
            <person name="Embley T.M."/>
            <person name="Coombs G.H."/>
            <person name="Mottram J.C."/>
            <person name="Tachezy J."/>
            <person name="Fraser-Liggett C.M."/>
            <person name="Johnson P.J."/>
        </authorList>
    </citation>
    <scope>NUCLEOTIDE SEQUENCE [LARGE SCALE GENOMIC DNA]</scope>
    <source>
        <strain evidence="2">G3</strain>
    </source>
</reference>
<dbReference type="VEuPathDB" id="TrichDB:TVAG_116060"/>
<dbReference type="RefSeq" id="XP_001314791.1">
    <property type="nucleotide sequence ID" value="XM_001314757.1"/>
</dbReference>
<feature type="transmembrane region" description="Helical" evidence="1">
    <location>
        <begin position="40"/>
        <end position="65"/>
    </location>
</feature>
<sequence>MKLQLLIRESLRFVLTYAIPFILTCRAIQSNDMDAINISIFRWGLLGLLEFIDPIASPLLSLFPFVSILKFVIYLWVCIPVMSMGEMFYIYVYDPMVVQNSPMDVLNSSYNSFLNATYNRFMSYVNEFKNQSINSPH</sequence>
<dbReference type="Proteomes" id="UP000001542">
    <property type="component" value="Unassembled WGS sequence"/>
</dbReference>
<dbReference type="InterPro" id="IPR004345">
    <property type="entry name" value="TB2_DP1_HVA22"/>
</dbReference>